<feature type="region of interest" description="Disordered" evidence="1">
    <location>
        <begin position="39"/>
        <end position="78"/>
    </location>
</feature>
<reference evidence="4" key="1">
    <citation type="submission" date="2025-08" db="UniProtKB">
        <authorList>
            <consortium name="RefSeq"/>
        </authorList>
    </citation>
    <scope>IDENTIFICATION</scope>
</reference>
<evidence type="ECO:0000256" key="2">
    <source>
        <dbReference type="SAM" id="Phobius"/>
    </source>
</evidence>
<accession>A0A8B6XCF3</accession>
<keyword evidence="2" id="KW-1133">Transmembrane helix</keyword>
<evidence type="ECO:0000313" key="3">
    <source>
        <dbReference type="Proteomes" id="UP000675920"/>
    </source>
</evidence>
<evidence type="ECO:0000313" key="4">
    <source>
        <dbReference type="RefSeq" id="WP_156924369.1"/>
    </source>
</evidence>
<protein>
    <submittedName>
        <fullName evidence="4">Uncharacterized protein</fullName>
    </submittedName>
</protein>
<keyword evidence="2" id="KW-0812">Transmembrane</keyword>
<dbReference type="OrthoDB" id="9947348at2"/>
<keyword evidence="2" id="KW-0472">Membrane</keyword>
<dbReference type="RefSeq" id="WP_156924369.1">
    <property type="nucleotide sequence ID" value="NZ_AXWS01000008.1"/>
</dbReference>
<name>A0A8B6XCF3_9BURK</name>
<organism evidence="3 4">
    <name type="scientific">Derxia gummosa DSM 723</name>
    <dbReference type="NCBI Taxonomy" id="1121388"/>
    <lineage>
        <taxon>Bacteria</taxon>
        <taxon>Pseudomonadati</taxon>
        <taxon>Pseudomonadota</taxon>
        <taxon>Betaproteobacteria</taxon>
        <taxon>Burkholderiales</taxon>
        <taxon>Alcaligenaceae</taxon>
        <taxon>Derxia</taxon>
    </lineage>
</organism>
<dbReference type="Proteomes" id="UP000675920">
    <property type="component" value="Unplaced"/>
</dbReference>
<proteinExistence type="predicted"/>
<evidence type="ECO:0000256" key="1">
    <source>
        <dbReference type="SAM" id="MobiDB-lite"/>
    </source>
</evidence>
<feature type="transmembrane region" description="Helical" evidence="2">
    <location>
        <begin position="16"/>
        <end position="36"/>
    </location>
</feature>
<sequence>MQDEVVGEGNGDHKPVASGCAVLAALAMVAAPLAVARAQPPGDARPWSQPEKIEQSAPLEHGSRLAPRIPGNRIEGGDRAGWSLERGVTASQAAAGRDLLSSEDRAALRNHIREQGQVIYKR</sequence>
<dbReference type="AlphaFoldDB" id="A0A8B6XCF3"/>
<keyword evidence="3" id="KW-1185">Reference proteome</keyword>